<protein>
    <submittedName>
        <fullName evidence="1">Uncharacterized protein</fullName>
    </submittedName>
</protein>
<proteinExistence type="predicted"/>
<name>A0ABD3ZQH8_BACIU</name>
<dbReference type="Proteomes" id="UP000031970">
    <property type="component" value="Unassembled WGS sequence"/>
</dbReference>
<comment type="caution">
    <text evidence="1">The sequence shown here is derived from an EMBL/GenBank/DDBJ whole genome shotgun (WGS) entry which is preliminary data.</text>
</comment>
<gene>
    <name evidence="1" type="ORF">B4067_1247</name>
</gene>
<reference evidence="1 2" key="1">
    <citation type="submission" date="2014-11" db="EMBL/GenBank/DDBJ databases">
        <title>Draft Genome Sequences of Nine Bacillus subtilis Strains that Form Spores with High Heat-Resistance.</title>
        <authorList>
            <person name="Krawcyk A.O."/>
            <person name="Berendsen E.M."/>
            <person name="de Jong A."/>
            <person name="Holsappel S."/>
            <person name="Eijlander R.T."/>
            <person name="Wells-Bennik M."/>
            <person name="Kuipers O.P."/>
        </authorList>
    </citation>
    <scope>NUCLEOTIDE SEQUENCE [LARGE SCALE GENOMIC DNA]</scope>
    <source>
        <strain evidence="1 2">B4067</strain>
    </source>
</reference>
<dbReference type="AlphaFoldDB" id="A0ABD3ZQH8"/>
<dbReference type="EMBL" id="JSXS01000125">
    <property type="protein sequence ID" value="KIL30314.1"/>
    <property type="molecule type" value="Genomic_DNA"/>
</dbReference>
<organism evidence="1 2">
    <name type="scientific">Bacillus subtilis subsp. subtilis</name>
    <dbReference type="NCBI Taxonomy" id="135461"/>
    <lineage>
        <taxon>Bacteria</taxon>
        <taxon>Bacillati</taxon>
        <taxon>Bacillota</taxon>
        <taxon>Bacilli</taxon>
        <taxon>Bacillales</taxon>
        <taxon>Bacillaceae</taxon>
        <taxon>Bacillus</taxon>
    </lineage>
</organism>
<evidence type="ECO:0000313" key="1">
    <source>
        <dbReference type="EMBL" id="KIL30314.1"/>
    </source>
</evidence>
<evidence type="ECO:0000313" key="2">
    <source>
        <dbReference type="Proteomes" id="UP000031970"/>
    </source>
</evidence>
<accession>A0ABD3ZQH8</accession>
<sequence length="43" mass="4937">MNIADDIVSHAVSSLPIVLFIMKQSVVSHHKLLCANYRRRIIF</sequence>